<dbReference type="RefSeq" id="WP_150958247.1">
    <property type="nucleotide sequence ID" value="NZ_VZRB01000055.1"/>
</dbReference>
<evidence type="ECO:0000313" key="1">
    <source>
        <dbReference type="EMBL" id="KAB1139674.1"/>
    </source>
</evidence>
<name>A0A6H9UPA7_9ACTN</name>
<organism evidence="1 2">
    <name type="scientific">Streptomyces luteolifulvus</name>
    <dbReference type="NCBI Taxonomy" id="2615112"/>
    <lineage>
        <taxon>Bacteria</taxon>
        <taxon>Bacillati</taxon>
        <taxon>Actinomycetota</taxon>
        <taxon>Actinomycetes</taxon>
        <taxon>Kitasatosporales</taxon>
        <taxon>Streptomycetaceae</taxon>
        <taxon>Streptomyces</taxon>
    </lineage>
</organism>
<dbReference type="Proteomes" id="UP000442707">
    <property type="component" value="Unassembled WGS sequence"/>
</dbReference>
<sequence>MGKVVLREQRDRDGVRYLSARLAADGALVVEGQDLGPGVTRVFGEGITEYEWTHTVAARHVPALVAALAGAEGSDVLALLASGAAGPSGEELPRILAEHRIPYEVWSRLGD</sequence>
<proteinExistence type="predicted"/>
<evidence type="ECO:0000313" key="2">
    <source>
        <dbReference type="Proteomes" id="UP000442707"/>
    </source>
</evidence>
<reference evidence="1 2" key="1">
    <citation type="submission" date="2019-09" db="EMBL/GenBank/DDBJ databases">
        <title>Screening of Novel Bioactive Compounds from Soil-Associated.</title>
        <authorList>
            <person name="Zhao S."/>
        </authorList>
    </citation>
    <scope>NUCLEOTIDE SEQUENCE [LARGE SCALE GENOMIC DNA]</scope>
    <source>
        <strain evidence="1 2">HIT-DPA4</strain>
    </source>
</reference>
<gene>
    <name evidence="1" type="ORF">F7R91_38990</name>
</gene>
<dbReference type="EMBL" id="VZRB01000055">
    <property type="protein sequence ID" value="KAB1139674.1"/>
    <property type="molecule type" value="Genomic_DNA"/>
</dbReference>
<comment type="caution">
    <text evidence="1">The sequence shown here is derived from an EMBL/GenBank/DDBJ whole genome shotgun (WGS) entry which is preliminary data.</text>
</comment>
<accession>A0A6H9UPA7</accession>
<protein>
    <submittedName>
        <fullName evidence="1">Uncharacterized protein</fullName>
    </submittedName>
</protein>
<keyword evidence="2" id="KW-1185">Reference proteome</keyword>
<dbReference type="AlphaFoldDB" id="A0A6H9UPA7"/>